<dbReference type="SUPFAM" id="SSF111369">
    <property type="entry name" value="HlyD-like secretion proteins"/>
    <property type="match status" value="2"/>
</dbReference>
<feature type="coiled-coil region" evidence="3">
    <location>
        <begin position="115"/>
        <end position="180"/>
    </location>
</feature>
<evidence type="ECO:0000313" key="7">
    <source>
        <dbReference type="Proteomes" id="UP001157133"/>
    </source>
</evidence>
<dbReference type="EMBL" id="BSSU01000001">
    <property type="protein sequence ID" value="GLX80617.1"/>
    <property type="molecule type" value="Genomic_DNA"/>
</dbReference>
<name>A0ABQ6GZ53_9GAMM</name>
<dbReference type="InterPro" id="IPR058633">
    <property type="entry name" value="EmrA/FarA_HH"/>
</dbReference>
<dbReference type="InterPro" id="IPR050465">
    <property type="entry name" value="UPF0194_transport"/>
</dbReference>
<dbReference type="Proteomes" id="UP001157133">
    <property type="component" value="Unassembled WGS sequence"/>
</dbReference>
<keyword evidence="7" id="KW-1185">Reference proteome</keyword>
<dbReference type="RefSeq" id="WP_284205932.1">
    <property type="nucleotide sequence ID" value="NZ_BSSU01000001.1"/>
</dbReference>
<keyword evidence="4" id="KW-0472">Membrane</keyword>
<keyword evidence="4" id="KW-1133">Transmembrane helix</keyword>
<proteinExistence type="predicted"/>
<dbReference type="Gene3D" id="2.40.30.170">
    <property type="match status" value="1"/>
</dbReference>
<comment type="caution">
    <text evidence="6">The sequence shown here is derived from an EMBL/GenBank/DDBJ whole genome shotgun (WGS) entry which is preliminary data.</text>
</comment>
<sequence>MSTKTEEQVEQSNNASAIKLTKILLTIALVYFVWAIVADRHTPITDQARVRGFVVPIVPEVAGTITKMHVAGDMRVKQGDILFELDSSDYQLALEQANSQLELAGQELGANTAAVGAAKARLEKAKADLMTKQANANRIFALKDEGIVTLAEIDRNKGMVEKAKQEVLNAEQSYIQAQQVMGEDGSKNAKIQSALAKVAQATLDIERTIVRAPGNGFVTYVKIDEGYYAKKGATILTFISNEFAWIEAAYKENNIGNIVAGNKVDILLDARPGKTFSGEVISIGYGVSFDKNTPGALPVPQKPKGWMRDPQRFNVVIRFTDLAGVQNYLREGGQADVITYTGEHFILNLLGKFWSWITSYLSYVY</sequence>
<accession>A0ABQ6GZ53</accession>
<dbReference type="Gene3D" id="2.40.50.100">
    <property type="match status" value="1"/>
</dbReference>
<evidence type="ECO:0000256" key="2">
    <source>
        <dbReference type="ARBA" id="ARBA00023054"/>
    </source>
</evidence>
<dbReference type="PANTHER" id="PTHR32347">
    <property type="entry name" value="EFFLUX SYSTEM COMPONENT YKNX-RELATED"/>
    <property type="match status" value="1"/>
</dbReference>
<protein>
    <submittedName>
        <fullName evidence="6">Transporter</fullName>
    </submittedName>
</protein>
<comment type="subcellular location">
    <subcellularLocation>
        <location evidence="1">Cell envelope</location>
    </subcellularLocation>
</comment>
<evidence type="ECO:0000256" key="3">
    <source>
        <dbReference type="SAM" id="Coils"/>
    </source>
</evidence>
<evidence type="ECO:0000256" key="1">
    <source>
        <dbReference type="ARBA" id="ARBA00004196"/>
    </source>
</evidence>
<reference evidence="6 7" key="1">
    <citation type="submission" date="2023-03" db="EMBL/GenBank/DDBJ databases">
        <title>Draft genome sequence of Thalassotalea eurytherma JCM 18482T.</title>
        <authorList>
            <person name="Sawabe T."/>
        </authorList>
    </citation>
    <scope>NUCLEOTIDE SEQUENCE [LARGE SCALE GENOMIC DNA]</scope>
    <source>
        <strain evidence="6 7">JCM 18482</strain>
    </source>
</reference>
<evidence type="ECO:0000313" key="6">
    <source>
        <dbReference type="EMBL" id="GLX80617.1"/>
    </source>
</evidence>
<keyword evidence="4" id="KW-0812">Transmembrane</keyword>
<dbReference type="Pfam" id="PF25885">
    <property type="entry name" value="HH_EMRA"/>
    <property type="match status" value="1"/>
</dbReference>
<evidence type="ECO:0000259" key="5">
    <source>
        <dbReference type="Pfam" id="PF25885"/>
    </source>
</evidence>
<evidence type="ECO:0000256" key="4">
    <source>
        <dbReference type="SAM" id="Phobius"/>
    </source>
</evidence>
<keyword evidence="2 3" id="KW-0175">Coiled coil</keyword>
<feature type="transmembrane region" description="Helical" evidence="4">
    <location>
        <begin position="20"/>
        <end position="37"/>
    </location>
</feature>
<organism evidence="6 7">
    <name type="scientific">Thalassotalea eurytherma</name>
    <dbReference type="NCBI Taxonomy" id="1144278"/>
    <lineage>
        <taxon>Bacteria</taxon>
        <taxon>Pseudomonadati</taxon>
        <taxon>Pseudomonadota</taxon>
        <taxon>Gammaproteobacteria</taxon>
        <taxon>Alteromonadales</taxon>
        <taxon>Colwelliaceae</taxon>
        <taxon>Thalassotalea</taxon>
    </lineage>
</organism>
<dbReference type="Gene3D" id="1.10.287.470">
    <property type="entry name" value="Helix hairpin bin"/>
    <property type="match status" value="1"/>
</dbReference>
<gene>
    <name evidence="6" type="ORF">theurythT_00690</name>
</gene>
<feature type="domain" description="Multidrug export protein EmrA/FarA alpha-helical hairpin" evidence="5">
    <location>
        <begin position="89"/>
        <end position="208"/>
    </location>
</feature>